<proteinExistence type="predicted"/>
<dbReference type="Proteomes" id="UP000323258">
    <property type="component" value="Unassembled WGS sequence"/>
</dbReference>
<name>A0A5D4H3R3_9HYPH</name>
<reference evidence="3 4" key="1">
    <citation type="submission" date="2019-08" db="EMBL/GenBank/DDBJ databases">
        <authorList>
            <person name="Seo Y.L."/>
        </authorList>
    </citation>
    <scope>NUCLEOTIDE SEQUENCE [LARGE SCALE GENOMIC DNA]</scope>
    <source>
        <strain evidence="3 4">MaA-C15</strain>
    </source>
</reference>
<dbReference type="EMBL" id="VSZS01000054">
    <property type="protein sequence ID" value="TYR34893.1"/>
    <property type="molecule type" value="Genomic_DNA"/>
</dbReference>
<protein>
    <submittedName>
        <fullName evidence="3">Uncharacterized protein</fullName>
    </submittedName>
</protein>
<evidence type="ECO:0000256" key="1">
    <source>
        <dbReference type="SAM" id="MobiDB-lite"/>
    </source>
</evidence>
<keyword evidence="4" id="KW-1185">Reference proteome</keyword>
<evidence type="ECO:0000313" key="3">
    <source>
        <dbReference type="EMBL" id="TYR34893.1"/>
    </source>
</evidence>
<feature type="transmembrane region" description="Helical" evidence="2">
    <location>
        <begin position="100"/>
        <end position="117"/>
    </location>
</feature>
<reference evidence="3 4" key="2">
    <citation type="submission" date="2019-09" db="EMBL/GenBank/DDBJ databases">
        <title>Mesorhizobium sp. MaA-C15 isolated from Microcystis aeruginosa.</title>
        <authorList>
            <person name="Jeong S.E."/>
            <person name="Jin H.M."/>
            <person name="Jeon C.O."/>
        </authorList>
    </citation>
    <scope>NUCLEOTIDE SEQUENCE [LARGE SCALE GENOMIC DNA]</scope>
    <source>
        <strain evidence="3 4">MaA-C15</strain>
    </source>
</reference>
<keyword evidence="2" id="KW-0812">Transmembrane</keyword>
<organism evidence="3 4">
    <name type="scientific">Neoaquamicrobium microcysteis</name>
    <dbReference type="NCBI Taxonomy" id="2682781"/>
    <lineage>
        <taxon>Bacteria</taxon>
        <taxon>Pseudomonadati</taxon>
        <taxon>Pseudomonadota</taxon>
        <taxon>Alphaproteobacteria</taxon>
        <taxon>Hyphomicrobiales</taxon>
        <taxon>Phyllobacteriaceae</taxon>
        <taxon>Neoaquamicrobium</taxon>
    </lineage>
</organism>
<dbReference type="RefSeq" id="WP_148913310.1">
    <property type="nucleotide sequence ID" value="NZ_VSZS01000054.1"/>
</dbReference>
<evidence type="ECO:0000256" key="2">
    <source>
        <dbReference type="SAM" id="Phobius"/>
    </source>
</evidence>
<keyword evidence="2" id="KW-1133">Transmembrane helix</keyword>
<gene>
    <name evidence="3" type="ORF">FY036_03470</name>
</gene>
<dbReference type="SUPFAM" id="SSF57938">
    <property type="entry name" value="DnaJ/Hsp40 cysteine-rich domain"/>
    <property type="match status" value="1"/>
</dbReference>
<feature type="compositionally biased region" description="Low complexity" evidence="1">
    <location>
        <begin position="72"/>
        <end position="83"/>
    </location>
</feature>
<accession>A0A5D4H3R3</accession>
<dbReference type="AlphaFoldDB" id="A0A5D4H3R3"/>
<feature type="region of interest" description="Disordered" evidence="1">
    <location>
        <begin position="72"/>
        <end position="93"/>
    </location>
</feature>
<dbReference type="InterPro" id="IPR036410">
    <property type="entry name" value="HSP_DnaJ_Cys-rich_dom_sf"/>
</dbReference>
<sequence length="159" mass="16281">MATCNVCAGYGWTYGDYPPCYSCGGSGTGGFTHIACAACGGSGRGSSRQQNTCIGCGGSGTIPGTESWAASSSTAARSAPAAPSRRKPAPPPRPWTRNELYALVPAFGVSAAALHAYMEVAGWWLASAIIPAIIVVRAWKFLLALAIVAAGLWIAADRL</sequence>
<feature type="transmembrane region" description="Helical" evidence="2">
    <location>
        <begin position="123"/>
        <end position="156"/>
    </location>
</feature>
<keyword evidence="2" id="KW-0472">Membrane</keyword>
<evidence type="ECO:0000313" key="4">
    <source>
        <dbReference type="Proteomes" id="UP000323258"/>
    </source>
</evidence>
<comment type="caution">
    <text evidence="3">The sequence shown here is derived from an EMBL/GenBank/DDBJ whole genome shotgun (WGS) entry which is preliminary data.</text>
</comment>